<keyword evidence="7 18" id="KW-0732">Signal</keyword>
<keyword evidence="12" id="KW-0067">ATP-binding</keyword>
<dbReference type="PROSITE" id="PS50011">
    <property type="entry name" value="PROTEIN_KINASE_DOM"/>
    <property type="match status" value="1"/>
</dbReference>
<reference evidence="22" key="1">
    <citation type="submission" date="2021-01" db="EMBL/GenBank/DDBJ databases">
        <authorList>
            <person name="Corre E."/>
            <person name="Pelletier E."/>
            <person name="Niang G."/>
            <person name="Scheremetjew M."/>
            <person name="Finn R."/>
            <person name="Kale V."/>
            <person name="Holt S."/>
            <person name="Cochrane G."/>
            <person name="Meng A."/>
            <person name="Brown T."/>
            <person name="Cohen L."/>
        </authorList>
    </citation>
    <scope>NUCLEOTIDE SEQUENCE</scope>
    <source>
        <strain evidence="22">SAG 11-49</strain>
    </source>
</reference>
<evidence type="ECO:0000256" key="11">
    <source>
        <dbReference type="ARBA" id="ARBA00022833"/>
    </source>
</evidence>
<keyword evidence="9 15" id="KW-0863">Zinc-finger</keyword>
<dbReference type="InterPro" id="IPR038357">
    <property type="entry name" value="KEN_sf"/>
</dbReference>
<dbReference type="GO" id="GO:0004521">
    <property type="term" value="F:RNA endonuclease activity"/>
    <property type="evidence" value="ECO:0007669"/>
    <property type="project" value="InterPro"/>
</dbReference>
<dbReference type="GO" id="GO:0008270">
    <property type="term" value="F:zinc ion binding"/>
    <property type="evidence" value="ECO:0007669"/>
    <property type="project" value="UniProtKB-KW"/>
</dbReference>
<dbReference type="InterPro" id="IPR010513">
    <property type="entry name" value="KEN_dom"/>
</dbReference>
<evidence type="ECO:0000256" key="8">
    <source>
        <dbReference type="ARBA" id="ARBA00022741"/>
    </source>
</evidence>
<dbReference type="Gene3D" id="3.30.200.20">
    <property type="entry name" value="Phosphorylase Kinase, domain 1"/>
    <property type="match status" value="1"/>
</dbReference>
<evidence type="ECO:0000256" key="10">
    <source>
        <dbReference type="ARBA" id="ARBA00022777"/>
    </source>
</evidence>
<dbReference type="SUPFAM" id="SSF90229">
    <property type="entry name" value="CCCH zinc finger"/>
    <property type="match status" value="1"/>
</dbReference>
<dbReference type="GO" id="GO:0004674">
    <property type="term" value="F:protein serine/threonine kinase activity"/>
    <property type="evidence" value="ECO:0007669"/>
    <property type="project" value="UniProtKB-KW"/>
</dbReference>
<dbReference type="SMART" id="SM00220">
    <property type="entry name" value="S_TKc"/>
    <property type="match status" value="1"/>
</dbReference>
<dbReference type="PANTHER" id="PTHR13954:SF6">
    <property type="entry name" value="NON-SPECIFIC SERINE_THREONINE PROTEIN KINASE"/>
    <property type="match status" value="1"/>
</dbReference>
<evidence type="ECO:0000256" key="4">
    <source>
        <dbReference type="ARBA" id="ARBA00022679"/>
    </source>
</evidence>
<dbReference type="SUPFAM" id="SSF56112">
    <property type="entry name" value="Protein kinase-like (PK-like)"/>
    <property type="match status" value="1"/>
</dbReference>
<feature type="compositionally biased region" description="Pro residues" evidence="16">
    <location>
        <begin position="1153"/>
        <end position="1167"/>
    </location>
</feature>
<feature type="domain" description="Protein kinase" evidence="19">
    <location>
        <begin position="727"/>
        <end position="988"/>
    </location>
</feature>
<dbReference type="Pfam" id="PF00069">
    <property type="entry name" value="Pkinase"/>
    <property type="match status" value="1"/>
</dbReference>
<evidence type="ECO:0000256" key="9">
    <source>
        <dbReference type="ARBA" id="ARBA00022771"/>
    </source>
</evidence>
<dbReference type="InterPro" id="IPR036855">
    <property type="entry name" value="Znf_CCCH_sf"/>
</dbReference>
<feature type="zinc finger region" description="C3H1-type" evidence="15">
    <location>
        <begin position="1326"/>
        <end position="1354"/>
    </location>
</feature>
<dbReference type="SUPFAM" id="SSF50998">
    <property type="entry name" value="Quinoprotein alcohol dehydrogenase-like"/>
    <property type="match status" value="1"/>
</dbReference>
<dbReference type="GO" id="GO:0005524">
    <property type="term" value="F:ATP binding"/>
    <property type="evidence" value="ECO:0007669"/>
    <property type="project" value="UniProtKB-KW"/>
</dbReference>
<evidence type="ECO:0000259" key="21">
    <source>
        <dbReference type="PROSITE" id="PS51392"/>
    </source>
</evidence>
<dbReference type="SMART" id="SM00564">
    <property type="entry name" value="PQQ"/>
    <property type="match status" value="4"/>
</dbReference>
<dbReference type="InterPro" id="IPR015943">
    <property type="entry name" value="WD40/YVTN_repeat-like_dom_sf"/>
</dbReference>
<dbReference type="InterPro" id="IPR011047">
    <property type="entry name" value="Quinoprotein_ADH-like_sf"/>
</dbReference>
<evidence type="ECO:0000256" key="17">
    <source>
        <dbReference type="SAM" id="Phobius"/>
    </source>
</evidence>
<evidence type="ECO:0000256" key="12">
    <source>
        <dbReference type="ARBA" id="ARBA00022840"/>
    </source>
</evidence>
<dbReference type="GO" id="GO:1990604">
    <property type="term" value="C:IRE1-TRAF2-ASK1 complex"/>
    <property type="evidence" value="ECO:0007669"/>
    <property type="project" value="TreeGrafter"/>
</dbReference>
<dbReference type="Gene3D" id="2.130.10.10">
    <property type="entry name" value="YVTN repeat-like/Quinoprotein amine dehydrogenase"/>
    <property type="match status" value="1"/>
</dbReference>
<feature type="chain" id="PRO_5031436655" description="non-specific serine/threonine protein kinase" evidence="18">
    <location>
        <begin position="26"/>
        <end position="1376"/>
    </location>
</feature>
<dbReference type="PROSITE" id="PS50103">
    <property type="entry name" value="ZF_C3H1"/>
    <property type="match status" value="2"/>
</dbReference>
<evidence type="ECO:0000256" key="15">
    <source>
        <dbReference type="PROSITE-ProRule" id="PRU00723"/>
    </source>
</evidence>
<dbReference type="EMBL" id="HBFB01022568">
    <property type="protein sequence ID" value="CAD8686074.1"/>
    <property type="molecule type" value="Transcribed_RNA"/>
</dbReference>
<evidence type="ECO:0000259" key="20">
    <source>
        <dbReference type="PROSITE" id="PS50103"/>
    </source>
</evidence>
<evidence type="ECO:0000256" key="16">
    <source>
        <dbReference type="SAM" id="MobiDB-lite"/>
    </source>
</evidence>
<dbReference type="SMART" id="SM00356">
    <property type="entry name" value="ZnF_C3H1"/>
    <property type="match status" value="2"/>
</dbReference>
<feature type="compositionally biased region" description="Low complexity" evidence="16">
    <location>
        <begin position="565"/>
        <end position="588"/>
    </location>
</feature>
<name>A0A7S0RS96_9CHLO</name>
<sequence length="1376" mass="142649">MIKIGRTHISKAALVVVLVVALVGADLVVQNDETISRTGRQLAGFDPQWLAETPKDVLIVSLLDGRVVGVESISGSILWTFDSGAPLISMRQSEYGERLNVFPGADGGLYAYHGLDDSKRARLERLPVSLPELVSASPSMADDGSVVMGSRLTTLFVLHRGTGRLVRLMSGLTGTLEDPSTEGLQLNMDPESLILMGREDFIVRSLRMGTGQETWNATFGRIVQLPLGGAGFPLGAAGAAVPGASGPGGLPSSSGAAPPAPDLSSTARLMVAADNTLHAYDPMTGYRRWALSFDVPPVSAYSSFAGATVGQTSVVNHLDPKTALPWPGGVRPGRMGGRPAAVVPVSGSKHSTASQVAGAVATSSGATRVLVGMMGGGLYALPADHLVMEGDQAQAGVWDANSACSTTGNGLPMPGGDDMPGVVQPGCGLDSGPVMAEVDDDGDVTVAPHTALAVAGQAEVLRSLADKDNITTAAPGLAGPLVCPLGLHNVLELNGTGGTWTQPAWLPVRGKTMPALPDEPSDEGAAGRPTTLLQAVVGGVVLLVGGAVAYFVYVSTRRQTATQQGGAASPEPSAAPASGKATVSVNGGDAAGGGKKGSSKASRRSAAVVASSAKSDSNQPTSQQQGTTTASSSYSTSGSESGAGPAASGQGQGQGARTPSNHSRSKSAAAGENGDGRGMSDNGGEQAGMSPGDNPGDGAPGAASGGSNTRRMAKLQPDGSLVLGRLRVGPGILGYGSAGTVVYEGSMDGRPVAVKRLLRQFYDLAKKEIEVLIVSDEHPNVVRCFAMEEDREFVYLALERCRATLSDWMSTAQGRSAFSEANGPPTQRCLDAMLEVVRGLAALHERGIVHRDLKPHNVLITEGGRMKLSDMGLSKQLVAEQSSFESHGVGGSSGWQAPEQLIARDGGLARQSRSMDIFSLGCVIHYCCTGGRHPFGESYERDANILRREPCLAALAPLPEAANLVGAMLLKDPAVRPVMPAVLGHPLWWSAEQQLQFLVDISDRVENEDREPDQSLLAALEAHARLALLPPGLASPAPGQSLNWGGCVEPALVANLGRYRRYEFTSLRDLLRVVRNKRSHFREMPPALQELLGPLPGGYLRYFTSRFPNLLLGVWSFALKHLPAEPQLASAYWPQGADLFDPFLRDLARKHPPPPAPRNASPAPTPPRMAAAGAGSAPAPSPPPPARAGSSVAEGSNGQTGAAAGSPSPFKGLNPDAAPVRMSAFPALVPSTPTANGPMAAAQAQAQPQQQQQLVVGYEVDTDAAAADGGRGAGPGAHVREFPARPGKQLCDFFIKTGHCKFGEGCVFDHPPEYAVALTHLGLPVRPDMPLCAFYLKNNECKFGPACKFNHPLLRPVYAGSALAGNAANGGAAQGQ</sequence>
<evidence type="ECO:0000256" key="6">
    <source>
        <dbReference type="ARBA" id="ARBA00022723"/>
    </source>
</evidence>
<dbReference type="SMART" id="SM00580">
    <property type="entry name" value="PUG"/>
    <property type="match status" value="1"/>
</dbReference>
<keyword evidence="10" id="KW-0418">Kinase</keyword>
<dbReference type="EC" id="2.7.11.1" evidence="2"/>
<feature type="domain" description="KEN" evidence="21">
    <location>
        <begin position="991"/>
        <end position="1135"/>
    </location>
</feature>
<dbReference type="InterPro" id="IPR000571">
    <property type="entry name" value="Znf_CCCH"/>
</dbReference>
<feature type="compositionally biased region" description="Low complexity" evidence="16">
    <location>
        <begin position="690"/>
        <end position="708"/>
    </location>
</feature>
<comment type="subcellular location">
    <subcellularLocation>
        <location evidence="1">Membrane</location>
        <topology evidence="1">Single-pass type I membrane protein</topology>
    </subcellularLocation>
</comment>
<evidence type="ECO:0000313" key="22">
    <source>
        <dbReference type="EMBL" id="CAD8686074.1"/>
    </source>
</evidence>
<dbReference type="Pfam" id="PF06479">
    <property type="entry name" value="Ribonuc_2-5A"/>
    <property type="match status" value="1"/>
</dbReference>
<feature type="zinc finger region" description="C3H1-type" evidence="15">
    <location>
        <begin position="1285"/>
        <end position="1313"/>
    </location>
</feature>
<dbReference type="InterPro" id="IPR000719">
    <property type="entry name" value="Prot_kinase_dom"/>
</dbReference>
<keyword evidence="13 17" id="KW-1133">Transmembrane helix</keyword>
<keyword evidence="11 15" id="KW-0862">Zinc</keyword>
<keyword evidence="3" id="KW-0723">Serine/threonine-protein kinase</keyword>
<evidence type="ECO:0000256" key="14">
    <source>
        <dbReference type="ARBA" id="ARBA00023136"/>
    </source>
</evidence>
<dbReference type="GO" id="GO:0036498">
    <property type="term" value="P:IRE1-mediated unfolded protein response"/>
    <property type="evidence" value="ECO:0007669"/>
    <property type="project" value="TreeGrafter"/>
</dbReference>
<protein>
    <recommendedName>
        <fullName evidence="2">non-specific serine/threonine protein kinase</fullName>
        <ecNumber evidence="2">2.7.11.1</ecNumber>
    </recommendedName>
</protein>
<evidence type="ECO:0000256" key="13">
    <source>
        <dbReference type="ARBA" id="ARBA00022989"/>
    </source>
</evidence>
<dbReference type="InterPro" id="IPR045133">
    <property type="entry name" value="IRE1/2-like"/>
</dbReference>
<keyword evidence="14 17" id="KW-0472">Membrane</keyword>
<dbReference type="GO" id="GO:0051082">
    <property type="term" value="F:unfolded protein binding"/>
    <property type="evidence" value="ECO:0007669"/>
    <property type="project" value="TreeGrafter"/>
</dbReference>
<dbReference type="FunFam" id="3.30.200.20:FF:000077">
    <property type="entry name" value="Putative Serine/threonine-protein kinase/endoribonuclease IRE1"/>
    <property type="match status" value="1"/>
</dbReference>
<evidence type="ECO:0000256" key="7">
    <source>
        <dbReference type="ARBA" id="ARBA00022729"/>
    </source>
</evidence>
<feature type="transmembrane region" description="Helical" evidence="17">
    <location>
        <begin position="532"/>
        <end position="553"/>
    </location>
</feature>
<gene>
    <name evidence="22" type="ORF">CLEI1391_LOCUS12704</name>
</gene>
<feature type="compositionally biased region" description="Low complexity" evidence="16">
    <location>
        <begin position="604"/>
        <end position="649"/>
    </location>
</feature>
<dbReference type="Gene3D" id="1.20.1440.180">
    <property type="entry name" value="KEN domain"/>
    <property type="match status" value="1"/>
</dbReference>
<dbReference type="Pfam" id="PF00642">
    <property type="entry name" value="zf-CCCH"/>
    <property type="match status" value="2"/>
</dbReference>
<evidence type="ECO:0000256" key="1">
    <source>
        <dbReference type="ARBA" id="ARBA00004479"/>
    </source>
</evidence>
<dbReference type="InterPro" id="IPR011009">
    <property type="entry name" value="Kinase-like_dom_sf"/>
</dbReference>
<feature type="region of interest" description="Disordered" evidence="16">
    <location>
        <begin position="1146"/>
        <end position="1248"/>
    </location>
</feature>
<accession>A0A7S0RS96</accession>
<feature type="domain" description="C3H1-type" evidence="20">
    <location>
        <begin position="1326"/>
        <end position="1354"/>
    </location>
</feature>
<feature type="compositionally biased region" description="Low complexity" evidence="16">
    <location>
        <begin position="1168"/>
        <end position="1178"/>
    </location>
</feature>
<evidence type="ECO:0000259" key="19">
    <source>
        <dbReference type="PROSITE" id="PS50011"/>
    </source>
</evidence>
<feature type="signal peptide" evidence="18">
    <location>
        <begin position="1"/>
        <end position="25"/>
    </location>
</feature>
<feature type="domain" description="C3H1-type" evidence="20">
    <location>
        <begin position="1285"/>
        <end position="1313"/>
    </location>
</feature>
<dbReference type="Gene3D" id="4.10.1000.10">
    <property type="entry name" value="Zinc finger, CCCH-type"/>
    <property type="match status" value="1"/>
</dbReference>
<dbReference type="PROSITE" id="PS51392">
    <property type="entry name" value="KEN"/>
    <property type="match status" value="1"/>
</dbReference>
<organism evidence="22">
    <name type="scientific">Chlamydomonas leiostraca</name>
    <dbReference type="NCBI Taxonomy" id="1034604"/>
    <lineage>
        <taxon>Eukaryota</taxon>
        <taxon>Viridiplantae</taxon>
        <taxon>Chlorophyta</taxon>
        <taxon>core chlorophytes</taxon>
        <taxon>Chlorophyceae</taxon>
        <taxon>CS clade</taxon>
        <taxon>Chlamydomonadales</taxon>
        <taxon>Chlamydomonadaceae</taxon>
        <taxon>Chlamydomonas</taxon>
    </lineage>
</organism>
<dbReference type="PROSITE" id="PS00108">
    <property type="entry name" value="PROTEIN_KINASE_ST"/>
    <property type="match status" value="1"/>
</dbReference>
<keyword evidence="4" id="KW-0808">Transferase</keyword>
<proteinExistence type="predicted"/>
<keyword evidence="8" id="KW-0547">Nucleotide-binding</keyword>
<evidence type="ECO:0000256" key="3">
    <source>
        <dbReference type="ARBA" id="ARBA00022527"/>
    </source>
</evidence>
<dbReference type="InterPro" id="IPR018391">
    <property type="entry name" value="PQQ_b-propeller_rpt"/>
</dbReference>
<feature type="region of interest" description="Disordered" evidence="16">
    <location>
        <begin position="563"/>
        <end position="712"/>
    </location>
</feature>
<dbReference type="Gene3D" id="1.10.510.10">
    <property type="entry name" value="Transferase(Phosphotransferase) domain 1"/>
    <property type="match status" value="1"/>
</dbReference>
<dbReference type="InterPro" id="IPR008271">
    <property type="entry name" value="Ser/Thr_kinase_AS"/>
</dbReference>
<dbReference type="PANTHER" id="PTHR13954">
    <property type="entry name" value="IRE1-RELATED"/>
    <property type="match status" value="1"/>
</dbReference>
<keyword evidence="6 15" id="KW-0479">Metal-binding</keyword>
<dbReference type="GO" id="GO:0006397">
    <property type="term" value="P:mRNA processing"/>
    <property type="evidence" value="ECO:0007669"/>
    <property type="project" value="InterPro"/>
</dbReference>
<evidence type="ECO:0000256" key="18">
    <source>
        <dbReference type="SAM" id="SignalP"/>
    </source>
</evidence>
<evidence type="ECO:0000256" key="2">
    <source>
        <dbReference type="ARBA" id="ARBA00012513"/>
    </source>
</evidence>
<keyword evidence="5 17" id="KW-0812">Transmembrane</keyword>
<dbReference type="CDD" id="cd10422">
    <property type="entry name" value="RNase_Ire1"/>
    <property type="match status" value="1"/>
</dbReference>
<evidence type="ECO:0000256" key="5">
    <source>
        <dbReference type="ARBA" id="ARBA00022692"/>
    </source>
</evidence>